<comment type="similarity">
    <text evidence="1">Belongs to the glycosyl hydrolase 2 family.</text>
</comment>
<dbReference type="InterPro" id="IPR006103">
    <property type="entry name" value="Glyco_hydro_2_cat"/>
</dbReference>
<dbReference type="AlphaFoldDB" id="A0A2W5H6S4"/>
<protein>
    <submittedName>
        <fullName evidence="8">Beta-galactosidase</fullName>
    </submittedName>
</protein>
<dbReference type="GO" id="GO:0005975">
    <property type="term" value="P:carbohydrate metabolic process"/>
    <property type="evidence" value="ECO:0007669"/>
    <property type="project" value="InterPro"/>
</dbReference>
<dbReference type="PANTHER" id="PTHR42732">
    <property type="entry name" value="BETA-GALACTOSIDASE"/>
    <property type="match status" value="1"/>
</dbReference>
<feature type="domain" description="Glycoside hydrolase family 2 immunoglobulin-like beta-sandwich" evidence="5">
    <location>
        <begin position="185"/>
        <end position="289"/>
    </location>
</feature>
<gene>
    <name evidence="8" type="ORF">DI598_03760</name>
</gene>
<dbReference type="InterPro" id="IPR006104">
    <property type="entry name" value="Glyco_hydro_2_N"/>
</dbReference>
<evidence type="ECO:0000256" key="2">
    <source>
        <dbReference type="ARBA" id="ARBA00022801"/>
    </source>
</evidence>
<name>A0A2W5H6S4_9SPHI</name>
<dbReference type="Pfam" id="PF00703">
    <property type="entry name" value="Glyco_hydro_2"/>
    <property type="match status" value="1"/>
</dbReference>
<evidence type="ECO:0000313" key="9">
    <source>
        <dbReference type="Proteomes" id="UP000249645"/>
    </source>
</evidence>
<feature type="chain" id="PRO_5016153553" evidence="4">
    <location>
        <begin position="21"/>
        <end position="680"/>
    </location>
</feature>
<evidence type="ECO:0000259" key="7">
    <source>
        <dbReference type="Pfam" id="PF02837"/>
    </source>
</evidence>
<evidence type="ECO:0000256" key="4">
    <source>
        <dbReference type="SAM" id="SignalP"/>
    </source>
</evidence>
<dbReference type="InterPro" id="IPR036156">
    <property type="entry name" value="Beta-gal/glucu_dom_sf"/>
</dbReference>
<sequence length="680" mass="78135">MSRLFYLLLFFSVTCPFANSQSLRNVHSFNQGWQFVKNGNTDASTNWENVELPHTFNKDDMQQGKNYYTGDATYRKIFNLPDSLRSKHIFLRFHGVGQVAKLYINGKYIGQHKGAYTAFAFEITNSISSKGPDTILVKVNNAVNKEIIPVNMNLFPVYGGIYRDVDLITTNAIHFEVTDYASPGIYIKQKTGKKNAQVYVLAKVENKEAKPELIGVRNNVYNQKGEFVLSQERTHWVYPQGTLWAYDTIKIENLHLWNGIRDPYLYTIRTSIFRKGEEIDRIVQPLGLRNIELKAGDGVYLNDVKYPMYGVSRHQDWLGYGSALSKAQHLQDFLTIREMGATTVRLAHYPQDDYVYKLADSLGILIWSEIPFVNATSLEESDNAHEQLVSMIRQMGNHPSVYMWGLHNEVYSKAKDGHVPVLTRELNDIAKSEDPDRPTISTSGYGEIDRPSNLAGDVQGINRYYGWYEGKMEDLDKWGDYLKKSFPSYKVMLAEYGADANIDQHVDTLIDVASIDPVNGQFYPEEYQTETHIQQWAAIQKHPSILASYVWNMFEFAVPGWSRGGIPARNLKGLITFDRKRKKDAFYWYKANWNPEPMLYLAERRDSLRTQQVTKIQTFSNLKNISISLNGKELKVEQGVNDKHWIVTNVSLHKGKNEIQAKGQTSNGKWIKDAMNWWLK</sequence>
<dbReference type="Gene3D" id="3.20.20.80">
    <property type="entry name" value="Glycosidases"/>
    <property type="match status" value="1"/>
</dbReference>
<dbReference type="SUPFAM" id="SSF51445">
    <property type="entry name" value="(Trans)glycosidases"/>
    <property type="match status" value="1"/>
</dbReference>
<comment type="caution">
    <text evidence="8">The sequence shown here is derived from an EMBL/GenBank/DDBJ whole genome shotgun (WGS) entry which is preliminary data.</text>
</comment>
<dbReference type="Gene3D" id="2.60.120.260">
    <property type="entry name" value="Galactose-binding domain-like"/>
    <property type="match status" value="1"/>
</dbReference>
<evidence type="ECO:0000256" key="1">
    <source>
        <dbReference type="ARBA" id="ARBA00007401"/>
    </source>
</evidence>
<dbReference type="InterPro" id="IPR006101">
    <property type="entry name" value="Glyco_hydro_2"/>
</dbReference>
<keyword evidence="4" id="KW-0732">Signal</keyword>
<evidence type="ECO:0000259" key="6">
    <source>
        <dbReference type="Pfam" id="PF02836"/>
    </source>
</evidence>
<dbReference type="InterPro" id="IPR051913">
    <property type="entry name" value="GH2_Domain-Containing"/>
</dbReference>
<dbReference type="GO" id="GO:0004553">
    <property type="term" value="F:hydrolase activity, hydrolyzing O-glycosyl compounds"/>
    <property type="evidence" value="ECO:0007669"/>
    <property type="project" value="InterPro"/>
</dbReference>
<dbReference type="InterPro" id="IPR013783">
    <property type="entry name" value="Ig-like_fold"/>
</dbReference>
<proteinExistence type="inferred from homology"/>
<dbReference type="PRINTS" id="PR00132">
    <property type="entry name" value="GLHYDRLASE2"/>
</dbReference>
<dbReference type="Proteomes" id="UP000249645">
    <property type="component" value="Unassembled WGS sequence"/>
</dbReference>
<dbReference type="Pfam" id="PF02837">
    <property type="entry name" value="Glyco_hydro_2_N"/>
    <property type="match status" value="1"/>
</dbReference>
<reference evidence="8 9" key="1">
    <citation type="submission" date="2017-11" db="EMBL/GenBank/DDBJ databases">
        <title>Infants hospitalized years apart are colonized by the same room-sourced microbial strains.</title>
        <authorList>
            <person name="Brooks B."/>
            <person name="Olm M.R."/>
            <person name="Firek B.A."/>
            <person name="Baker R."/>
            <person name="Thomas B.C."/>
            <person name="Morowitz M.J."/>
            <person name="Banfield J.F."/>
        </authorList>
    </citation>
    <scope>NUCLEOTIDE SEQUENCE [LARGE SCALE GENOMIC DNA]</scope>
    <source>
        <strain evidence="8">S2_009_000_R2_76</strain>
    </source>
</reference>
<dbReference type="SUPFAM" id="SSF49785">
    <property type="entry name" value="Galactose-binding domain-like"/>
    <property type="match status" value="1"/>
</dbReference>
<dbReference type="Gene3D" id="2.60.40.10">
    <property type="entry name" value="Immunoglobulins"/>
    <property type="match status" value="2"/>
</dbReference>
<feature type="domain" description="Glycoside hydrolase family 2 catalytic" evidence="6">
    <location>
        <begin position="298"/>
        <end position="501"/>
    </location>
</feature>
<keyword evidence="3" id="KW-0326">Glycosidase</keyword>
<dbReference type="EMBL" id="QFOI01000038">
    <property type="protein sequence ID" value="PZP51222.1"/>
    <property type="molecule type" value="Genomic_DNA"/>
</dbReference>
<dbReference type="InterPro" id="IPR017853">
    <property type="entry name" value="GH"/>
</dbReference>
<feature type="signal peptide" evidence="4">
    <location>
        <begin position="1"/>
        <end position="20"/>
    </location>
</feature>
<evidence type="ECO:0000313" key="8">
    <source>
        <dbReference type="EMBL" id="PZP51222.1"/>
    </source>
</evidence>
<feature type="domain" description="Glycosyl hydrolases family 2 sugar binding" evidence="7">
    <location>
        <begin position="47"/>
        <end position="170"/>
    </location>
</feature>
<dbReference type="PANTHER" id="PTHR42732:SF1">
    <property type="entry name" value="BETA-MANNOSIDASE"/>
    <property type="match status" value="1"/>
</dbReference>
<dbReference type="InterPro" id="IPR008979">
    <property type="entry name" value="Galactose-bd-like_sf"/>
</dbReference>
<dbReference type="SUPFAM" id="SSF49303">
    <property type="entry name" value="beta-Galactosidase/glucuronidase domain"/>
    <property type="match status" value="1"/>
</dbReference>
<evidence type="ECO:0000259" key="5">
    <source>
        <dbReference type="Pfam" id="PF00703"/>
    </source>
</evidence>
<dbReference type="Pfam" id="PF02836">
    <property type="entry name" value="Glyco_hydro_2_C"/>
    <property type="match status" value="1"/>
</dbReference>
<organism evidence="8 9">
    <name type="scientific">Pseudopedobacter saltans</name>
    <dbReference type="NCBI Taxonomy" id="151895"/>
    <lineage>
        <taxon>Bacteria</taxon>
        <taxon>Pseudomonadati</taxon>
        <taxon>Bacteroidota</taxon>
        <taxon>Sphingobacteriia</taxon>
        <taxon>Sphingobacteriales</taxon>
        <taxon>Sphingobacteriaceae</taxon>
        <taxon>Pseudopedobacter</taxon>
    </lineage>
</organism>
<dbReference type="InterPro" id="IPR006102">
    <property type="entry name" value="Ig-like_GH2"/>
</dbReference>
<accession>A0A2W5H6S4</accession>
<evidence type="ECO:0000256" key="3">
    <source>
        <dbReference type="ARBA" id="ARBA00023295"/>
    </source>
</evidence>
<keyword evidence="2" id="KW-0378">Hydrolase</keyword>